<accession>A0AAN7LQM3</accession>
<feature type="domain" description="Xyloglucan endo-transglycosylase C-terminal" evidence="1">
    <location>
        <begin position="227"/>
        <end position="270"/>
    </location>
</feature>
<dbReference type="GO" id="GO:0004535">
    <property type="term" value="F:poly(A)-specific ribonuclease activity"/>
    <property type="evidence" value="ECO:0007669"/>
    <property type="project" value="InterPro"/>
</dbReference>
<dbReference type="Gene3D" id="3.30.420.10">
    <property type="entry name" value="Ribonuclease H-like superfamily/Ribonuclease H"/>
    <property type="match status" value="1"/>
</dbReference>
<dbReference type="Proteomes" id="UP001346149">
    <property type="component" value="Unassembled WGS sequence"/>
</dbReference>
<evidence type="ECO:0000313" key="3">
    <source>
        <dbReference type="Proteomes" id="UP001346149"/>
    </source>
</evidence>
<dbReference type="GO" id="GO:0030014">
    <property type="term" value="C:CCR4-NOT complex"/>
    <property type="evidence" value="ECO:0007669"/>
    <property type="project" value="InterPro"/>
</dbReference>
<reference evidence="2 3" key="1">
    <citation type="journal article" date="2023" name="Hortic Res">
        <title>Pangenome of water caltrop reveals structural variations and asymmetric subgenome divergence after allopolyploidization.</title>
        <authorList>
            <person name="Zhang X."/>
            <person name="Chen Y."/>
            <person name="Wang L."/>
            <person name="Yuan Y."/>
            <person name="Fang M."/>
            <person name="Shi L."/>
            <person name="Lu R."/>
            <person name="Comes H.P."/>
            <person name="Ma Y."/>
            <person name="Chen Y."/>
            <person name="Huang G."/>
            <person name="Zhou Y."/>
            <person name="Zheng Z."/>
            <person name="Qiu Y."/>
        </authorList>
    </citation>
    <scope>NUCLEOTIDE SEQUENCE [LARGE SCALE GENOMIC DNA]</scope>
    <source>
        <strain evidence="2">F231</strain>
    </source>
</reference>
<dbReference type="GO" id="GO:0003676">
    <property type="term" value="F:nucleic acid binding"/>
    <property type="evidence" value="ECO:0007669"/>
    <property type="project" value="InterPro"/>
</dbReference>
<dbReference type="GO" id="GO:0044042">
    <property type="term" value="P:glucan metabolic process"/>
    <property type="evidence" value="ECO:0007669"/>
    <property type="project" value="InterPro"/>
</dbReference>
<dbReference type="GO" id="GO:0048046">
    <property type="term" value="C:apoplast"/>
    <property type="evidence" value="ECO:0007669"/>
    <property type="project" value="InterPro"/>
</dbReference>
<dbReference type="InterPro" id="IPR036397">
    <property type="entry name" value="RNaseH_sf"/>
</dbReference>
<evidence type="ECO:0000313" key="2">
    <source>
        <dbReference type="EMBL" id="KAK4789699.1"/>
    </source>
</evidence>
<dbReference type="InterPro" id="IPR010713">
    <property type="entry name" value="XET_C"/>
</dbReference>
<evidence type="ECO:0000259" key="1">
    <source>
        <dbReference type="Pfam" id="PF06955"/>
    </source>
</evidence>
<sequence>MADQSHTVPVRKPVMIRQLIELGLTFTDVHGNLPHLGSNNHFIWEFNFRDFNPSRDLHSPESVAVLCRQGTDLERNHKEGVDFVRFAYLLRTSGVLFNPHGGALPWGMENFLGLASSSAPDLRHETHYTVLEWSLRLPRTGGGNLKVECIAGKCHQAGSNSLLTWHTFQSMAIVSSYNWATTGGLIKTNWSSAPFTASCRNFNADMACVWPSNLTSASSCLLISTAGDQWMIKELHTSDQENLKWVQKNYMVYDNCTDLKRFPQGPPPECYIA</sequence>
<keyword evidence="3" id="KW-1185">Reference proteome</keyword>
<dbReference type="InterPro" id="IPR012337">
    <property type="entry name" value="RNaseH-like_sf"/>
</dbReference>
<dbReference type="InterPro" id="IPR039637">
    <property type="entry name" value="CNOT7/CNOT8/Pop2"/>
</dbReference>
<dbReference type="AlphaFoldDB" id="A0AAN7LQM3"/>
<name>A0AAN7LQM3_TRANT</name>
<dbReference type="SUPFAM" id="SSF49899">
    <property type="entry name" value="Concanavalin A-like lectins/glucanases"/>
    <property type="match status" value="1"/>
</dbReference>
<dbReference type="InterPro" id="IPR013320">
    <property type="entry name" value="ConA-like_dom_sf"/>
</dbReference>
<dbReference type="Pfam" id="PF06955">
    <property type="entry name" value="XET_C"/>
    <property type="match status" value="1"/>
</dbReference>
<gene>
    <name evidence="2" type="ORF">SAY86_017003</name>
</gene>
<dbReference type="Gene3D" id="2.60.120.200">
    <property type="match status" value="1"/>
</dbReference>
<dbReference type="EMBL" id="JAXQNO010000010">
    <property type="protein sequence ID" value="KAK4789699.1"/>
    <property type="molecule type" value="Genomic_DNA"/>
</dbReference>
<protein>
    <recommendedName>
        <fullName evidence="1">Xyloglucan endo-transglycosylase C-terminal domain-containing protein</fullName>
    </recommendedName>
</protein>
<proteinExistence type="predicted"/>
<organism evidence="2 3">
    <name type="scientific">Trapa natans</name>
    <name type="common">Water chestnut</name>
    <dbReference type="NCBI Taxonomy" id="22666"/>
    <lineage>
        <taxon>Eukaryota</taxon>
        <taxon>Viridiplantae</taxon>
        <taxon>Streptophyta</taxon>
        <taxon>Embryophyta</taxon>
        <taxon>Tracheophyta</taxon>
        <taxon>Spermatophyta</taxon>
        <taxon>Magnoliopsida</taxon>
        <taxon>eudicotyledons</taxon>
        <taxon>Gunneridae</taxon>
        <taxon>Pentapetalae</taxon>
        <taxon>rosids</taxon>
        <taxon>malvids</taxon>
        <taxon>Myrtales</taxon>
        <taxon>Lythraceae</taxon>
        <taxon>Trapa</taxon>
    </lineage>
</organism>
<comment type="caution">
    <text evidence="2">The sequence shown here is derived from an EMBL/GenBank/DDBJ whole genome shotgun (WGS) entry which is preliminary data.</text>
</comment>
<dbReference type="SUPFAM" id="SSF53098">
    <property type="entry name" value="Ribonuclease H-like"/>
    <property type="match status" value="1"/>
</dbReference>
<dbReference type="GO" id="GO:0016762">
    <property type="term" value="F:xyloglucan:xyloglucosyl transferase activity"/>
    <property type="evidence" value="ECO:0007669"/>
    <property type="project" value="InterPro"/>
</dbReference>
<dbReference type="PANTHER" id="PTHR10797">
    <property type="entry name" value="CCR4-NOT TRANSCRIPTION COMPLEX SUBUNIT"/>
    <property type="match status" value="1"/>
</dbReference>